<evidence type="ECO:0000313" key="4">
    <source>
        <dbReference type="EMBL" id="GEA81152.1"/>
    </source>
</evidence>
<evidence type="ECO:0000256" key="2">
    <source>
        <dbReference type="SAM" id="MobiDB-lite"/>
    </source>
</evidence>
<feature type="compositionally biased region" description="Low complexity" evidence="2">
    <location>
        <begin position="254"/>
        <end position="268"/>
    </location>
</feature>
<evidence type="ECO:0000313" key="5">
    <source>
        <dbReference type="Proteomes" id="UP000315842"/>
    </source>
</evidence>
<dbReference type="EMBL" id="BJLP01000023">
    <property type="protein sequence ID" value="GEA81152.1"/>
    <property type="molecule type" value="Genomic_DNA"/>
</dbReference>
<dbReference type="AlphaFoldDB" id="A0A4Y3KB43"/>
<accession>A0A4Y3KB43</accession>
<feature type="compositionally biased region" description="Low complexity" evidence="2">
    <location>
        <begin position="312"/>
        <end position="335"/>
    </location>
</feature>
<comment type="caution">
    <text evidence="4">The sequence shown here is derived from an EMBL/GenBank/DDBJ whole genome shotgun (WGS) entry which is preliminary data.</text>
</comment>
<dbReference type="Proteomes" id="UP000315842">
    <property type="component" value="Unassembled WGS sequence"/>
</dbReference>
<proteinExistence type="predicted"/>
<dbReference type="InterPro" id="IPR000253">
    <property type="entry name" value="FHA_dom"/>
</dbReference>
<protein>
    <recommendedName>
        <fullName evidence="3">FHA domain-containing protein</fullName>
    </recommendedName>
</protein>
<feature type="compositionally biased region" description="Pro residues" evidence="2">
    <location>
        <begin position="217"/>
        <end position="233"/>
    </location>
</feature>
<reference evidence="4 5" key="1">
    <citation type="submission" date="2019-06" db="EMBL/GenBank/DDBJ databases">
        <title>Whole genome shotgun sequence of Cellulomonas uda NBRC 3747.</title>
        <authorList>
            <person name="Hosoyama A."/>
            <person name="Uohara A."/>
            <person name="Ohji S."/>
            <person name="Ichikawa N."/>
        </authorList>
    </citation>
    <scope>NUCLEOTIDE SEQUENCE [LARGE SCALE GENOMIC DNA]</scope>
    <source>
        <strain evidence="4 5">NBRC 3747</strain>
    </source>
</reference>
<gene>
    <name evidence="4" type="ORF">CUD01_15960</name>
</gene>
<sequence>MSVPEYLPGRWTAVSRPGFVALLGPTAAPATARAVWEASPDGLLAALVVLARNGFAGLPAFALVHLDGDRAHLALRGDVTAEVGTASGPRTLRSGDVGTWSEQVVEDVTWVRLLGDDASDEGTPLPLADGVASGSVLSVVLVEGTDEVPDDEASDDEARDGATGAVAGAGDEPTPDPAAQPGSEPAVEPVVEPAAERVVEPAPEPAAHPDDVVIEAPPAPLAPTSPVLPPPGAPILGAPLDEPVEVPAQRTEPDAPAAAETAATGTDALEQEVADENADENAADETAADEGDDEAAPDEEAAHEGPRGGAGADESGSAAGRDAAPRADAQPGDAPTDATPTQVSPVVPDVPAVPDLPVLPAPPAPEPVPALVALGTPEADVESTVDDVRTLVGPASQDDHDGLTILSSDLAQIREQLPAWAAQWPQEGATPGPFTVPEPVVQPDPPRLVLSTGVEVTLDRTVLLGRAPQVARVTNRELPRLVAVPSPQQDISRTHAEVRAEGEHVLVTDLHSTNGVHVTRQGEGARRLHPGEASVVVPGEVVDLGDGVTFTVEAGR</sequence>
<dbReference type="SUPFAM" id="SSF49879">
    <property type="entry name" value="SMAD/FHA domain"/>
    <property type="match status" value="1"/>
</dbReference>
<dbReference type="PROSITE" id="PS50006">
    <property type="entry name" value="FHA_DOMAIN"/>
    <property type="match status" value="1"/>
</dbReference>
<evidence type="ECO:0000256" key="1">
    <source>
        <dbReference type="ARBA" id="ARBA00022553"/>
    </source>
</evidence>
<keyword evidence="5" id="KW-1185">Reference proteome</keyword>
<keyword evidence="1" id="KW-0597">Phosphoprotein</keyword>
<name>A0A4Y3KB43_CELUD</name>
<dbReference type="Gene3D" id="2.60.200.20">
    <property type="match status" value="1"/>
</dbReference>
<dbReference type="CDD" id="cd00060">
    <property type="entry name" value="FHA"/>
    <property type="match status" value="1"/>
</dbReference>
<feature type="compositionally biased region" description="Low complexity" evidence="2">
    <location>
        <begin position="184"/>
        <end position="193"/>
    </location>
</feature>
<feature type="compositionally biased region" description="Acidic residues" evidence="2">
    <location>
        <begin position="147"/>
        <end position="158"/>
    </location>
</feature>
<organism evidence="4 5">
    <name type="scientific">Cellulomonas uda</name>
    <dbReference type="NCBI Taxonomy" id="1714"/>
    <lineage>
        <taxon>Bacteria</taxon>
        <taxon>Bacillati</taxon>
        <taxon>Actinomycetota</taxon>
        <taxon>Actinomycetes</taxon>
        <taxon>Micrococcales</taxon>
        <taxon>Cellulomonadaceae</taxon>
        <taxon>Cellulomonas</taxon>
    </lineage>
</organism>
<dbReference type="InterPro" id="IPR008984">
    <property type="entry name" value="SMAD_FHA_dom_sf"/>
</dbReference>
<dbReference type="RefSeq" id="WP_141320148.1">
    <property type="nucleotide sequence ID" value="NZ_BJLP01000023.1"/>
</dbReference>
<feature type="compositionally biased region" description="Low complexity" evidence="2">
    <location>
        <begin position="345"/>
        <end position="356"/>
    </location>
</feature>
<evidence type="ECO:0000259" key="3">
    <source>
        <dbReference type="PROSITE" id="PS50006"/>
    </source>
</evidence>
<feature type="region of interest" description="Disordered" evidence="2">
    <location>
        <begin position="147"/>
        <end position="363"/>
    </location>
</feature>
<feature type="domain" description="FHA" evidence="3">
    <location>
        <begin position="462"/>
        <end position="523"/>
    </location>
</feature>
<dbReference type="Pfam" id="PF00498">
    <property type="entry name" value="FHA"/>
    <property type="match status" value="1"/>
</dbReference>
<dbReference type="SMART" id="SM00240">
    <property type="entry name" value="FHA"/>
    <property type="match status" value="1"/>
</dbReference>
<feature type="compositionally biased region" description="Acidic residues" evidence="2">
    <location>
        <begin position="269"/>
        <end position="299"/>
    </location>
</feature>
<feature type="compositionally biased region" description="Low complexity" evidence="2">
    <location>
        <begin position="161"/>
        <end position="170"/>
    </location>
</feature>